<dbReference type="InterPro" id="IPR039637">
    <property type="entry name" value="CNOT7/CNOT8/Pop2"/>
</dbReference>
<dbReference type="Proteomes" id="UP001291623">
    <property type="component" value="Unassembled WGS sequence"/>
</dbReference>
<protein>
    <submittedName>
        <fullName evidence="1">Uncharacterized protein</fullName>
    </submittedName>
</protein>
<evidence type="ECO:0000313" key="2">
    <source>
        <dbReference type="Proteomes" id="UP001291623"/>
    </source>
</evidence>
<sequence length="120" mass="13654">MNVDKLKLIQVGIVLTDCYGNLPDLGLGFEFIWEFNFCDFDIARNEYAPESIELLRRHGLDFVKMKDFGADVNRFAELMMSSGFVCNDAVSYVTFHSAYDFGYLVKALTGRELPGVLTEF</sequence>
<dbReference type="SUPFAM" id="SSF53098">
    <property type="entry name" value="Ribonuclease H-like"/>
    <property type="match status" value="1"/>
</dbReference>
<dbReference type="GO" id="GO:0003676">
    <property type="term" value="F:nucleic acid binding"/>
    <property type="evidence" value="ECO:0007669"/>
    <property type="project" value="InterPro"/>
</dbReference>
<dbReference type="GO" id="GO:0004535">
    <property type="term" value="F:poly(A)-specific ribonuclease activity"/>
    <property type="evidence" value="ECO:0007669"/>
    <property type="project" value="InterPro"/>
</dbReference>
<dbReference type="EMBL" id="JAVYJV010000001">
    <property type="protein sequence ID" value="KAK4380640.1"/>
    <property type="molecule type" value="Genomic_DNA"/>
</dbReference>
<keyword evidence="2" id="KW-1185">Reference proteome</keyword>
<evidence type="ECO:0000313" key="1">
    <source>
        <dbReference type="EMBL" id="KAK4380640.1"/>
    </source>
</evidence>
<dbReference type="InterPro" id="IPR012337">
    <property type="entry name" value="RNaseH-like_sf"/>
</dbReference>
<dbReference type="InterPro" id="IPR036397">
    <property type="entry name" value="RNaseH_sf"/>
</dbReference>
<accession>A0AAE1T1Z8</accession>
<dbReference type="PANTHER" id="PTHR10797">
    <property type="entry name" value="CCR4-NOT TRANSCRIPTION COMPLEX SUBUNIT"/>
    <property type="match status" value="1"/>
</dbReference>
<dbReference type="AlphaFoldDB" id="A0AAE1T1Z8"/>
<proteinExistence type="predicted"/>
<name>A0AAE1T1Z8_9SOLA</name>
<dbReference type="Gene3D" id="3.30.420.10">
    <property type="entry name" value="Ribonuclease H-like superfamily/Ribonuclease H"/>
    <property type="match status" value="1"/>
</dbReference>
<comment type="caution">
    <text evidence="1">The sequence shown here is derived from an EMBL/GenBank/DDBJ whole genome shotgun (WGS) entry which is preliminary data.</text>
</comment>
<dbReference type="GO" id="GO:0030014">
    <property type="term" value="C:CCR4-NOT complex"/>
    <property type="evidence" value="ECO:0007669"/>
    <property type="project" value="InterPro"/>
</dbReference>
<organism evidence="1 2">
    <name type="scientific">Anisodus tanguticus</name>
    <dbReference type="NCBI Taxonomy" id="243964"/>
    <lineage>
        <taxon>Eukaryota</taxon>
        <taxon>Viridiplantae</taxon>
        <taxon>Streptophyta</taxon>
        <taxon>Embryophyta</taxon>
        <taxon>Tracheophyta</taxon>
        <taxon>Spermatophyta</taxon>
        <taxon>Magnoliopsida</taxon>
        <taxon>eudicotyledons</taxon>
        <taxon>Gunneridae</taxon>
        <taxon>Pentapetalae</taxon>
        <taxon>asterids</taxon>
        <taxon>lamiids</taxon>
        <taxon>Solanales</taxon>
        <taxon>Solanaceae</taxon>
        <taxon>Solanoideae</taxon>
        <taxon>Hyoscyameae</taxon>
        <taxon>Anisodus</taxon>
    </lineage>
</organism>
<gene>
    <name evidence="1" type="ORF">RND71_002502</name>
</gene>
<reference evidence="1" key="1">
    <citation type="submission" date="2023-12" db="EMBL/GenBank/DDBJ databases">
        <title>Genome assembly of Anisodus tanguticus.</title>
        <authorList>
            <person name="Wang Y.-J."/>
        </authorList>
    </citation>
    <scope>NUCLEOTIDE SEQUENCE</scope>
    <source>
        <strain evidence="1">KB-2021</strain>
        <tissue evidence="1">Leaf</tissue>
    </source>
</reference>